<name>A0ABV2B2T9_9GAMM</name>
<dbReference type="InterPro" id="IPR036388">
    <property type="entry name" value="WH-like_DNA-bd_sf"/>
</dbReference>
<dbReference type="EMBL" id="APND01000004">
    <property type="protein sequence ID" value="MES1930211.1"/>
    <property type="molecule type" value="Genomic_DNA"/>
</dbReference>
<comment type="caution">
    <text evidence="7">The sequence shown here is derived from an EMBL/GenBank/DDBJ whole genome shotgun (WGS) entry which is preliminary data.</text>
</comment>
<evidence type="ECO:0000259" key="5">
    <source>
        <dbReference type="PROSITE" id="PS50043"/>
    </source>
</evidence>
<feature type="domain" description="Response regulatory" evidence="6">
    <location>
        <begin position="6"/>
        <end position="120"/>
    </location>
</feature>
<dbReference type="SUPFAM" id="SSF46894">
    <property type="entry name" value="C-terminal effector domain of the bipartite response regulators"/>
    <property type="match status" value="1"/>
</dbReference>
<dbReference type="InterPro" id="IPR016032">
    <property type="entry name" value="Sig_transdc_resp-reg_C-effctor"/>
</dbReference>
<feature type="modified residue" description="4-aspartylphosphate" evidence="4">
    <location>
        <position position="55"/>
    </location>
</feature>
<dbReference type="Pfam" id="PF00196">
    <property type="entry name" value="GerE"/>
    <property type="match status" value="1"/>
</dbReference>
<gene>
    <name evidence="7" type="ORF">SADO_13188</name>
</gene>
<dbReference type="InterPro" id="IPR000792">
    <property type="entry name" value="Tscrpt_reg_LuxR_C"/>
</dbReference>
<keyword evidence="3" id="KW-0804">Transcription</keyword>
<feature type="domain" description="HTH luxR-type" evidence="5">
    <location>
        <begin position="136"/>
        <end position="201"/>
    </location>
</feature>
<dbReference type="Proteomes" id="UP001460888">
    <property type="component" value="Unassembled WGS sequence"/>
</dbReference>
<protein>
    <submittedName>
        <fullName evidence="7">LuxR family two component transcriptional regulator</fullName>
    </submittedName>
</protein>
<dbReference type="CDD" id="cd17537">
    <property type="entry name" value="REC_FixJ"/>
    <property type="match status" value="1"/>
</dbReference>
<dbReference type="PROSITE" id="PS50110">
    <property type="entry name" value="RESPONSE_REGULATORY"/>
    <property type="match status" value="1"/>
</dbReference>
<dbReference type="SUPFAM" id="SSF52172">
    <property type="entry name" value="CheY-like"/>
    <property type="match status" value="1"/>
</dbReference>
<dbReference type="PANTHER" id="PTHR44688:SF16">
    <property type="entry name" value="DNA-BINDING TRANSCRIPTIONAL ACTIVATOR DEVR_DOSR"/>
    <property type="match status" value="1"/>
</dbReference>
<dbReference type="Gene3D" id="3.40.50.2300">
    <property type="match status" value="1"/>
</dbReference>
<evidence type="ECO:0000256" key="2">
    <source>
        <dbReference type="ARBA" id="ARBA00023125"/>
    </source>
</evidence>
<dbReference type="SMART" id="SM00421">
    <property type="entry name" value="HTH_LUXR"/>
    <property type="match status" value="1"/>
</dbReference>
<dbReference type="Gene3D" id="1.10.10.10">
    <property type="entry name" value="Winged helix-like DNA-binding domain superfamily/Winged helix DNA-binding domain"/>
    <property type="match status" value="1"/>
</dbReference>
<dbReference type="PRINTS" id="PR00038">
    <property type="entry name" value="HTHLUXR"/>
</dbReference>
<dbReference type="CDD" id="cd06170">
    <property type="entry name" value="LuxR_C_like"/>
    <property type="match status" value="1"/>
</dbReference>
<dbReference type="Pfam" id="PF00072">
    <property type="entry name" value="Response_reg"/>
    <property type="match status" value="1"/>
</dbReference>
<dbReference type="PROSITE" id="PS50043">
    <property type="entry name" value="HTH_LUXR_2"/>
    <property type="match status" value="1"/>
</dbReference>
<dbReference type="RefSeq" id="WP_353112207.1">
    <property type="nucleotide sequence ID" value="NZ_APND01000004.1"/>
</dbReference>
<evidence type="ECO:0000256" key="3">
    <source>
        <dbReference type="ARBA" id="ARBA00023163"/>
    </source>
</evidence>
<evidence type="ECO:0000313" key="7">
    <source>
        <dbReference type="EMBL" id="MES1930211.1"/>
    </source>
</evidence>
<accession>A0ABV2B2T9</accession>
<organism evidence="7 8">
    <name type="scientific">Salinisphaera dokdonensis CL-ES53</name>
    <dbReference type="NCBI Taxonomy" id="1304272"/>
    <lineage>
        <taxon>Bacteria</taxon>
        <taxon>Pseudomonadati</taxon>
        <taxon>Pseudomonadota</taxon>
        <taxon>Gammaproteobacteria</taxon>
        <taxon>Salinisphaerales</taxon>
        <taxon>Salinisphaeraceae</taxon>
        <taxon>Salinisphaera</taxon>
    </lineage>
</organism>
<sequence>MTLKALVHVVDDDAAVRDSVQALLASIDIDTLCYASARDFLDAPNTMQPGCILLDLRIPDMSGLELQTLCADRPQRKPVIFMTGYGDVDVSVRAMRQGAAEFLTKPVNDERLLQTVREAIELNRAEQAEYNRRETLRARFDLLSERERQVLEGIVEGGSNKQIAQTLRISHKTVELHRGNVMSKMRAGSLAELVRLYMGLESEARLA</sequence>
<dbReference type="InterPro" id="IPR001789">
    <property type="entry name" value="Sig_transdc_resp-reg_receiver"/>
</dbReference>
<keyword evidence="8" id="KW-1185">Reference proteome</keyword>
<keyword evidence="1" id="KW-0805">Transcription regulation</keyword>
<evidence type="ECO:0000313" key="8">
    <source>
        <dbReference type="Proteomes" id="UP001460888"/>
    </source>
</evidence>
<dbReference type="PROSITE" id="PS00622">
    <property type="entry name" value="HTH_LUXR_1"/>
    <property type="match status" value="1"/>
</dbReference>
<dbReference type="InterPro" id="IPR011006">
    <property type="entry name" value="CheY-like_superfamily"/>
</dbReference>
<dbReference type="SMART" id="SM00448">
    <property type="entry name" value="REC"/>
    <property type="match status" value="1"/>
</dbReference>
<evidence type="ECO:0000256" key="4">
    <source>
        <dbReference type="PROSITE-ProRule" id="PRU00169"/>
    </source>
</evidence>
<evidence type="ECO:0000256" key="1">
    <source>
        <dbReference type="ARBA" id="ARBA00023015"/>
    </source>
</evidence>
<proteinExistence type="predicted"/>
<keyword evidence="2" id="KW-0238">DNA-binding</keyword>
<dbReference type="PANTHER" id="PTHR44688">
    <property type="entry name" value="DNA-BINDING TRANSCRIPTIONAL ACTIVATOR DEVR_DOSR"/>
    <property type="match status" value="1"/>
</dbReference>
<keyword evidence="4" id="KW-0597">Phosphoprotein</keyword>
<evidence type="ECO:0000259" key="6">
    <source>
        <dbReference type="PROSITE" id="PS50110"/>
    </source>
</evidence>
<reference evidence="7 8" key="1">
    <citation type="submission" date="2013-03" db="EMBL/GenBank/DDBJ databases">
        <title>Salinisphaera dokdonensis CL-ES53 Genome Sequencing.</title>
        <authorList>
            <person name="Li C."/>
            <person name="Lai Q."/>
            <person name="Shao Z."/>
        </authorList>
    </citation>
    <scope>NUCLEOTIDE SEQUENCE [LARGE SCALE GENOMIC DNA]</scope>
    <source>
        <strain evidence="7 8">CL-ES53</strain>
    </source>
</reference>